<dbReference type="InterPro" id="IPR050194">
    <property type="entry name" value="Glycosyltransferase_grp1"/>
</dbReference>
<dbReference type="PANTHER" id="PTHR45947">
    <property type="entry name" value="SULFOQUINOVOSYL TRANSFERASE SQD2"/>
    <property type="match status" value="1"/>
</dbReference>
<keyword evidence="2" id="KW-0808">Transferase</keyword>
<organism evidence="2 3">
    <name type="scientific">Adhaeribacter arboris</name>
    <dbReference type="NCBI Taxonomy" id="2072846"/>
    <lineage>
        <taxon>Bacteria</taxon>
        <taxon>Pseudomonadati</taxon>
        <taxon>Bacteroidota</taxon>
        <taxon>Cytophagia</taxon>
        <taxon>Cytophagales</taxon>
        <taxon>Hymenobacteraceae</taxon>
        <taxon>Adhaeribacter</taxon>
    </lineage>
</organism>
<dbReference type="EMBL" id="PYFT01000001">
    <property type="protein sequence ID" value="PSR57147.1"/>
    <property type="molecule type" value="Genomic_DNA"/>
</dbReference>
<dbReference type="GO" id="GO:0016757">
    <property type="term" value="F:glycosyltransferase activity"/>
    <property type="evidence" value="ECO:0007669"/>
    <property type="project" value="InterPro"/>
</dbReference>
<reference evidence="2 3" key="1">
    <citation type="submission" date="2018-03" db="EMBL/GenBank/DDBJ databases">
        <title>Adhaeribacter sp. HMF7605 Genome sequencing and assembly.</title>
        <authorList>
            <person name="Kang H."/>
            <person name="Kang J."/>
            <person name="Cha I."/>
            <person name="Kim H."/>
            <person name="Joh K."/>
        </authorList>
    </citation>
    <scope>NUCLEOTIDE SEQUENCE [LARGE SCALE GENOMIC DNA]</scope>
    <source>
        <strain evidence="2 3">HMF7605</strain>
    </source>
</reference>
<dbReference type="AlphaFoldDB" id="A0A2T2YNR0"/>
<dbReference type="PANTHER" id="PTHR45947:SF3">
    <property type="entry name" value="SULFOQUINOVOSYL TRANSFERASE SQD2"/>
    <property type="match status" value="1"/>
</dbReference>
<name>A0A2T2YNR0_9BACT</name>
<gene>
    <name evidence="2" type="ORF">AHMF7605_02555</name>
</gene>
<accession>A0A2T2YNR0</accession>
<dbReference type="InterPro" id="IPR001296">
    <property type="entry name" value="Glyco_trans_1"/>
</dbReference>
<sequence>MRRGGAEQVARCFHYAFPKAPIFTLAYDPESTYPDFKNCKVITSWYQKLAKDENKMKKLFFPFGLMAMHQVDVTGFDVVLLSSTYCAKYIKVSPEALVINYCHQPFRLAWYPESYAEFVQAKGFKKLMLMSIIAILQHYDFKAAQRTNYFIANTLETSYKIKDKYKVEEEIEVIYPPVSSKQFYVASEPKNYYLMVTRLEYYKRVDLAIEAFNQLGLPLIIVGTGTKESELKSKSKNNIQFKSGLSGSELSKLYAECRALVFPQHEDFGITPLEANASGRPVIAYGAGGVLSTMIPLKDAIQKSTAIFFQEQSVEALRQAVKIMEDIYLDFNPDFIRKNASRFEEEAFIEAIQSFVKTKYQNICKSFIKS</sequence>
<comment type="caution">
    <text evidence="2">The sequence shown here is derived from an EMBL/GenBank/DDBJ whole genome shotgun (WGS) entry which is preliminary data.</text>
</comment>
<dbReference type="Proteomes" id="UP000240357">
    <property type="component" value="Unassembled WGS sequence"/>
</dbReference>
<keyword evidence="3" id="KW-1185">Reference proteome</keyword>
<dbReference type="SUPFAM" id="SSF53756">
    <property type="entry name" value="UDP-Glycosyltransferase/glycogen phosphorylase"/>
    <property type="match status" value="1"/>
</dbReference>
<evidence type="ECO:0000313" key="2">
    <source>
        <dbReference type="EMBL" id="PSR57147.1"/>
    </source>
</evidence>
<dbReference type="Gene3D" id="3.40.50.2000">
    <property type="entry name" value="Glycogen Phosphorylase B"/>
    <property type="match status" value="1"/>
</dbReference>
<dbReference type="Pfam" id="PF00534">
    <property type="entry name" value="Glycos_transf_1"/>
    <property type="match status" value="1"/>
</dbReference>
<proteinExistence type="predicted"/>
<protein>
    <submittedName>
        <fullName evidence="2">Glycosyl transferase group 1</fullName>
    </submittedName>
</protein>
<dbReference type="OrthoDB" id="9801573at2"/>
<evidence type="ECO:0000313" key="3">
    <source>
        <dbReference type="Proteomes" id="UP000240357"/>
    </source>
</evidence>
<feature type="domain" description="Glycosyl transferase family 1" evidence="1">
    <location>
        <begin position="184"/>
        <end position="324"/>
    </location>
</feature>
<evidence type="ECO:0000259" key="1">
    <source>
        <dbReference type="Pfam" id="PF00534"/>
    </source>
</evidence>